<evidence type="ECO:0000313" key="4">
    <source>
        <dbReference type="Proteomes" id="UP001243286"/>
    </source>
</evidence>
<comment type="function">
    <text evidence="1">Involved in the transposition of the insertion sequence.</text>
</comment>
<accession>A0ABT6R5G4</accession>
<dbReference type="InterPro" id="IPR001584">
    <property type="entry name" value="Integrase_cat-core"/>
</dbReference>
<protein>
    <submittedName>
        <fullName evidence="3">IS3 family transposase</fullName>
    </submittedName>
</protein>
<sequence length="442" mass="51705">MNRRTFNPDQIRQLEANLHVASVSDRTIQYKGEFKIHAVRENLAGKRPIQIFEESGFDLDMIGKQTTNEALKRWRKTYRIYGEEGLLNERRGKSNLGGRPKKDDSVERRLVKAEARIKYLTAEKRITKKARRSRKRGEVPKLTASERYQAINIVLRKQSMGRFVTDLCTLAEVSRSGYYAWLARTDSVSLREERDYADYLLLKRVHDRHKGKIGYRGLYMEMLDLIGGPMNHKRILRIMRKFGIVTKIRRQNAYRKIAKATYEHKTVPNHLNRRFDQEEPGKVFVTDITYLRIGSGQTVYLSCVKDIATREIMAHHVSTSLHMELVLHTTNKLAERLQGNIHPEAMIHSDQGFHYTHPAYQTRIREMGMLQSMSRRGNCLDNAPMESFFGHLKDYVDYKLASDLDEVCAMVDAYIDYYNSERRQWKLQKMTPVQYRSHLIAA</sequence>
<feature type="domain" description="Integrase catalytic" evidence="2">
    <location>
        <begin position="276"/>
        <end position="440"/>
    </location>
</feature>
<dbReference type="InterPro" id="IPR048020">
    <property type="entry name" value="Transpos_IS3"/>
</dbReference>
<dbReference type="InterPro" id="IPR036397">
    <property type="entry name" value="RNaseH_sf"/>
</dbReference>
<gene>
    <name evidence="3" type="ORF">QK289_14385</name>
</gene>
<evidence type="ECO:0000259" key="2">
    <source>
        <dbReference type="PROSITE" id="PS50994"/>
    </source>
</evidence>
<dbReference type="InterPro" id="IPR012337">
    <property type="entry name" value="RNaseH-like_sf"/>
</dbReference>
<dbReference type="InterPro" id="IPR050900">
    <property type="entry name" value="Transposase_IS3/IS150/IS904"/>
</dbReference>
<dbReference type="RefSeq" id="WP_282357197.1">
    <property type="nucleotide sequence ID" value="NZ_JASBQV010000032.1"/>
</dbReference>
<dbReference type="PANTHER" id="PTHR46889:SF5">
    <property type="entry name" value="INTEGRASE PROTEIN"/>
    <property type="match status" value="1"/>
</dbReference>
<dbReference type="Gene3D" id="3.30.420.10">
    <property type="entry name" value="Ribonuclease H-like superfamily/Ribonuclease H"/>
    <property type="match status" value="1"/>
</dbReference>
<keyword evidence="4" id="KW-1185">Reference proteome</keyword>
<dbReference type="Pfam" id="PF00665">
    <property type="entry name" value="rve"/>
    <property type="match status" value="1"/>
</dbReference>
<comment type="caution">
    <text evidence="3">The sequence shown here is derived from an EMBL/GenBank/DDBJ whole genome shotgun (WGS) entry which is preliminary data.</text>
</comment>
<dbReference type="InterPro" id="IPR025948">
    <property type="entry name" value="HTH-like_dom"/>
</dbReference>
<evidence type="ECO:0000256" key="1">
    <source>
        <dbReference type="ARBA" id="ARBA00002286"/>
    </source>
</evidence>
<proteinExistence type="predicted"/>
<dbReference type="SUPFAM" id="SSF53098">
    <property type="entry name" value="Ribonuclease H-like"/>
    <property type="match status" value="1"/>
</dbReference>
<dbReference type="PANTHER" id="PTHR46889">
    <property type="entry name" value="TRANSPOSASE INSF FOR INSERTION SEQUENCE IS3B-RELATED"/>
    <property type="match status" value="1"/>
</dbReference>
<organism evidence="3 4">
    <name type="scientific">Exiguobacterium antarcticum</name>
    <dbReference type="NCBI Taxonomy" id="132920"/>
    <lineage>
        <taxon>Bacteria</taxon>
        <taxon>Bacillati</taxon>
        <taxon>Bacillota</taxon>
        <taxon>Bacilli</taxon>
        <taxon>Bacillales</taxon>
        <taxon>Bacillales Family XII. Incertae Sedis</taxon>
        <taxon>Exiguobacterium</taxon>
    </lineage>
</organism>
<dbReference type="NCBIfam" id="NF033516">
    <property type="entry name" value="transpos_IS3"/>
    <property type="match status" value="1"/>
</dbReference>
<dbReference type="EMBL" id="JASBQV010000032">
    <property type="protein sequence ID" value="MDI3236199.1"/>
    <property type="molecule type" value="Genomic_DNA"/>
</dbReference>
<dbReference type="Proteomes" id="UP001243286">
    <property type="component" value="Unassembled WGS sequence"/>
</dbReference>
<reference evidence="3 4" key="1">
    <citation type="submission" date="2023-04" db="EMBL/GenBank/DDBJ databases">
        <title>Antarctic isolates genomes.</title>
        <authorList>
            <person name="Dimov S.G."/>
        </authorList>
    </citation>
    <scope>NUCLEOTIDE SEQUENCE [LARGE SCALE GENOMIC DNA]</scope>
    <source>
        <strain evidence="3 4">AL19</strain>
    </source>
</reference>
<dbReference type="Pfam" id="PF13276">
    <property type="entry name" value="HTH_21"/>
    <property type="match status" value="1"/>
</dbReference>
<dbReference type="PROSITE" id="PS50994">
    <property type="entry name" value="INTEGRASE"/>
    <property type="match status" value="1"/>
</dbReference>
<dbReference type="Pfam" id="PF13333">
    <property type="entry name" value="rve_2"/>
    <property type="match status" value="1"/>
</dbReference>
<name>A0ABT6R5G4_9BACL</name>
<evidence type="ECO:0000313" key="3">
    <source>
        <dbReference type="EMBL" id="MDI3236199.1"/>
    </source>
</evidence>